<protein>
    <submittedName>
        <fullName evidence="2">Uncharacterized protein</fullName>
    </submittedName>
</protein>
<proteinExistence type="predicted"/>
<reference evidence="2 3" key="1">
    <citation type="submission" date="2019-02" db="EMBL/GenBank/DDBJ databases">
        <title>Deep-cultivation of Planctomycetes and their phenomic and genomic characterization uncovers novel biology.</title>
        <authorList>
            <person name="Wiegand S."/>
            <person name="Jogler M."/>
            <person name="Boedeker C."/>
            <person name="Pinto D."/>
            <person name="Vollmers J."/>
            <person name="Rivas-Marin E."/>
            <person name="Kohn T."/>
            <person name="Peeters S.H."/>
            <person name="Heuer A."/>
            <person name="Rast P."/>
            <person name="Oberbeckmann S."/>
            <person name="Bunk B."/>
            <person name="Jeske O."/>
            <person name="Meyerdierks A."/>
            <person name="Storesund J.E."/>
            <person name="Kallscheuer N."/>
            <person name="Luecker S."/>
            <person name="Lage O.M."/>
            <person name="Pohl T."/>
            <person name="Merkel B.J."/>
            <person name="Hornburger P."/>
            <person name="Mueller R.-W."/>
            <person name="Bruemmer F."/>
            <person name="Labrenz M."/>
            <person name="Spormann A.M."/>
            <person name="Op den Camp H."/>
            <person name="Overmann J."/>
            <person name="Amann R."/>
            <person name="Jetten M.S.M."/>
            <person name="Mascher T."/>
            <person name="Medema M.H."/>
            <person name="Devos D.P."/>
            <person name="Kaster A.-K."/>
            <person name="Ovreas L."/>
            <person name="Rohde M."/>
            <person name="Galperin M.Y."/>
            <person name="Jogler C."/>
        </authorList>
    </citation>
    <scope>NUCLEOTIDE SEQUENCE [LARGE SCALE GENOMIC DNA]</scope>
    <source>
        <strain evidence="2 3">Spa11</strain>
    </source>
</reference>
<keyword evidence="3" id="KW-1185">Reference proteome</keyword>
<feature type="chain" id="PRO_5021732445" evidence="1">
    <location>
        <begin position="24"/>
        <end position="451"/>
    </location>
</feature>
<keyword evidence="1" id="KW-0732">Signal</keyword>
<evidence type="ECO:0000313" key="2">
    <source>
        <dbReference type="EMBL" id="QDV72838.1"/>
    </source>
</evidence>
<sequence precursor="true">MRLFLIGLALAPFALLLAAPAFADEFDDDVLVQLEELGSANAVDRRAAEAALVELAGEAPDNAERVLAQLPAANASIPAEVLAAIERVRIRIQRDVARRATAASTVTIEAIQQPIGEVLEEFTRQTGAKFHDQREAFGNNAPPILVTLSLTEEPFWQAIDKLLDEADLSVYPYGEEGEVTLVPREEGTRLRSRGAVYAGPFRFEPLSLAATRGLRDDSASRLDLVIEAAWEPRLRPIAIVQALRDVTVTGSDGKPLLPRMPDQTIAMEASPGEQALTLTLSMQLPGRDVRRIESVAGQLTAMIPATRREFRFEKIGAAKFPIVQTFGGAAVTVTRFRKANDIWELHMRLRLDNAGDSLASHRGWVFQNPSYLLDAEGKRYDQVGFETTMQSQNEVGLAYLFDLGDGELFDDEPADDKEPKLNPEVLTWVYETPTGVYTAPISWKLGPLELP</sequence>
<name>A0A518K4W7_9BACT</name>
<dbReference type="KEGG" id="bmei:Spa11_10200"/>
<dbReference type="Proteomes" id="UP000316426">
    <property type="component" value="Chromosome"/>
</dbReference>
<accession>A0A518K4W7</accession>
<gene>
    <name evidence="2" type="ORF">Spa11_10200</name>
</gene>
<evidence type="ECO:0000256" key="1">
    <source>
        <dbReference type="SAM" id="SignalP"/>
    </source>
</evidence>
<dbReference type="AlphaFoldDB" id="A0A518K4W7"/>
<dbReference type="RefSeq" id="WP_145108792.1">
    <property type="nucleotide sequence ID" value="NZ_CP036349.1"/>
</dbReference>
<organism evidence="2 3">
    <name type="scientific">Botrimarina mediterranea</name>
    <dbReference type="NCBI Taxonomy" id="2528022"/>
    <lineage>
        <taxon>Bacteria</taxon>
        <taxon>Pseudomonadati</taxon>
        <taxon>Planctomycetota</taxon>
        <taxon>Planctomycetia</taxon>
        <taxon>Pirellulales</taxon>
        <taxon>Lacipirellulaceae</taxon>
        <taxon>Botrimarina</taxon>
    </lineage>
</organism>
<evidence type="ECO:0000313" key="3">
    <source>
        <dbReference type="Proteomes" id="UP000316426"/>
    </source>
</evidence>
<dbReference type="EMBL" id="CP036349">
    <property type="protein sequence ID" value="QDV72838.1"/>
    <property type="molecule type" value="Genomic_DNA"/>
</dbReference>
<feature type="signal peptide" evidence="1">
    <location>
        <begin position="1"/>
        <end position="23"/>
    </location>
</feature>